<dbReference type="InterPro" id="IPR050121">
    <property type="entry name" value="Cytochrome_P450_monoxygenase"/>
</dbReference>
<evidence type="ECO:0000256" key="12">
    <source>
        <dbReference type="PIRSR" id="PIRSR602401-1"/>
    </source>
</evidence>
<dbReference type="InterPro" id="IPR001128">
    <property type="entry name" value="Cyt_P450"/>
</dbReference>
<evidence type="ECO:0000256" key="5">
    <source>
        <dbReference type="ARBA" id="ARBA00022692"/>
    </source>
</evidence>
<dbReference type="RefSeq" id="XP_013324899.1">
    <property type="nucleotide sequence ID" value="XM_013469445.1"/>
</dbReference>
<dbReference type="GO" id="GO:0020037">
    <property type="term" value="F:heme binding"/>
    <property type="evidence" value="ECO:0007669"/>
    <property type="project" value="InterPro"/>
</dbReference>
<protein>
    <submittedName>
        <fullName evidence="15">Cytochrome P450</fullName>
    </submittedName>
</protein>
<dbReference type="EMBL" id="LASV01000472">
    <property type="protein sequence ID" value="KKA18287.1"/>
    <property type="molecule type" value="Genomic_DNA"/>
</dbReference>
<dbReference type="GO" id="GO:0016705">
    <property type="term" value="F:oxidoreductase activity, acting on paired donors, with incorporation or reduction of molecular oxygen"/>
    <property type="evidence" value="ECO:0007669"/>
    <property type="project" value="InterPro"/>
</dbReference>
<keyword evidence="8 13" id="KW-0560">Oxidoreductase</keyword>
<dbReference type="GO" id="GO:0016020">
    <property type="term" value="C:membrane"/>
    <property type="evidence" value="ECO:0007669"/>
    <property type="project" value="UniProtKB-SubCell"/>
</dbReference>
<proteinExistence type="inferred from homology"/>
<dbReference type="InterPro" id="IPR017972">
    <property type="entry name" value="Cyt_P450_CS"/>
</dbReference>
<dbReference type="GeneID" id="25320028"/>
<evidence type="ECO:0000256" key="3">
    <source>
        <dbReference type="ARBA" id="ARBA00010617"/>
    </source>
</evidence>
<evidence type="ECO:0000313" key="16">
    <source>
        <dbReference type="Proteomes" id="UP000053958"/>
    </source>
</evidence>
<evidence type="ECO:0000256" key="13">
    <source>
        <dbReference type="RuleBase" id="RU000461"/>
    </source>
</evidence>
<evidence type="ECO:0000256" key="7">
    <source>
        <dbReference type="ARBA" id="ARBA00022989"/>
    </source>
</evidence>
<dbReference type="Proteomes" id="UP000053958">
    <property type="component" value="Unassembled WGS sequence"/>
</dbReference>
<keyword evidence="6 12" id="KW-0479">Metal-binding</keyword>
<dbReference type="PROSITE" id="PS00086">
    <property type="entry name" value="CYTOCHROME_P450"/>
    <property type="match status" value="1"/>
</dbReference>
<keyword evidence="5 14" id="KW-0812">Transmembrane</keyword>
<accession>A0A0F4YJ28</accession>
<keyword evidence="16" id="KW-1185">Reference proteome</keyword>
<feature type="binding site" description="axial binding residue" evidence="12">
    <location>
        <position position="445"/>
    </location>
    <ligand>
        <name>heme</name>
        <dbReference type="ChEBI" id="CHEBI:30413"/>
    </ligand>
    <ligandPart>
        <name>Fe</name>
        <dbReference type="ChEBI" id="CHEBI:18248"/>
    </ligandPart>
</feature>
<evidence type="ECO:0000313" key="15">
    <source>
        <dbReference type="EMBL" id="KKA18287.1"/>
    </source>
</evidence>
<dbReference type="InterPro" id="IPR002401">
    <property type="entry name" value="Cyt_P450_E_grp-I"/>
</dbReference>
<keyword evidence="4 12" id="KW-0349">Heme</keyword>
<feature type="transmembrane region" description="Helical" evidence="14">
    <location>
        <begin position="6"/>
        <end position="25"/>
    </location>
</feature>
<evidence type="ECO:0000256" key="9">
    <source>
        <dbReference type="ARBA" id="ARBA00023004"/>
    </source>
</evidence>
<evidence type="ECO:0000256" key="14">
    <source>
        <dbReference type="SAM" id="Phobius"/>
    </source>
</evidence>
<dbReference type="Pfam" id="PF00067">
    <property type="entry name" value="p450"/>
    <property type="match status" value="1"/>
</dbReference>
<dbReference type="GO" id="GO:0004497">
    <property type="term" value="F:monooxygenase activity"/>
    <property type="evidence" value="ECO:0007669"/>
    <property type="project" value="UniProtKB-KW"/>
</dbReference>
<evidence type="ECO:0000256" key="2">
    <source>
        <dbReference type="ARBA" id="ARBA00004167"/>
    </source>
</evidence>
<dbReference type="Gene3D" id="1.10.630.10">
    <property type="entry name" value="Cytochrome P450"/>
    <property type="match status" value="1"/>
</dbReference>
<dbReference type="FunFam" id="1.10.630.10:FF:000069">
    <property type="entry name" value="Cytochrome P450, putative (Eurofung)"/>
    <property type="match status" value="1"/>
</dbReference>
<dbReference type="PANTHER" id="PTHR24305:SF157">
    <property type="entry name" value="N-ACETYLTRYPTOPHAN 6-HYDROXYLASE IVOC-RELATED"/>
    <property type="match status" value="1"/>
</dbReference>
<dbReference type="PANTHER" id="PTHR24305">
    <property type="entry name" value="CYTOCHROME P450"/>
    <property type="match status" value="1"/>
</dbReference>
<comment type="similarity">
    <text evidence="3 13">Belongs to the cytochrome P450 family.</text>
</comment>
<evidence type="ECO:0000256" key="10">
    <source>
        <dbReference type="ARBA" id="ARBA00023033"/>
    </source>
</evidence>
<dbReference type="AlphaFoldDB" id="A0A0F4YJ28"/>
<evidence type="ECO:0000256" key="6">
    <source>
        <dbReference type="ARBA" id="ARBA00022723"/>
    </source>
</evidence>
<dbReference type="SUPFAM" id="SSF48264">
    <property type="entry name" value="Cytochrome P450"/>
    <property type="match status" value="1"/>
</dbReference>
<name>A0A0F4YJ28_RASE3</name>
<dbReference type="GO" id="GO:0005506">
    <property type="term" value="F:iron ion binding"/>
    <property type="evidence" value="ECO:0007669"/>
    <property type="project" value="InterPro"/>
</dbReference>
<dbReference type="STRING" id="1408163.A0A0F4YJ28"/>
<dbReference type="InterPro" id="IPR036396">
    <property type="entry name" value="Cyt_P450_sf"/>
</dbReference>
<evidence type="ECO:0000256" key="4">
    <source>
        <dbReference type="ARBA" id="ARBA00022617"/>
    </source>
</evidence>
<dbReference type="PRINTS" id="PR00385">
    <property type="entry name" value="P450"/>
</dbReference>
<sequence>MTDYWVAGVVALAVWLVTLAIYRLYLHPLARAGFPGPKLAALTTWYEAYYDIVHKGQYIFQIEHMHKKYGPIVRIGPNELHILDHEYYDKLYNMSNRLDKSPYFYSMLGNPMALFGTIPADLHRIRRGALNPFFSHQAVSKFSPHMQSIVDRFIARMETCAERDEPVPLFYAYRCLTVDIITEYVFAHQFNLLDRADWGRNFYSAWRSLWELSPTIRQFPFLMNAFMAMPRWLTALTNPKALEVVDMFADVDRQTKLLLESNPEEIKAKPHPTVMWELSKSDALPPSEKTFERLAVEANGLLAAGFETTGGVLTYMTYLVLAHPEAHRKLVAELESAIPDPNKIPSSQELEKLPYLRGVVKEALRLAVGAWSRLPRVNRTEDMRYKDWVIPAGTAVGMSALFIAKNPLIFHDPDAFIPERWIDSAAKEEHLERYLLAFGKGTRSCVGINLAYAELYIILATVFRRFPGLELYNTTERDVEHVHDYFAGMTRRDTEGLQVKIRK</sequence>
<comment type="subcellular location">
    <subcellularLocation>
        <location evidence="2">Membrane</location>
        <topology evidence="2">Single-pass membrane protein</topology>
    </subcellularLocation>
</comment>
<keyword evidence="7 14" id="KW-1133">Transmembrane helix</keyword>
<organism evidence="15 16">
    <name type="scientific">Rasamsonia emersonii (strain ATCC 16479 / CBS 393.64 / IMI 116815)</name>
    <dbReference type="NCBI Taxonomy" id="1408163"/>
    <lineage>
        <taxon>Eukaryota</taxon>
        <taxon>Fungi</taxon>
        <taxon>Dikarya</taxon>
        <taxon>Ascomycota</taxon>
        <taxon>Pezizomycotina</taxon>
        <taxon>Eurotiomycetes</taxon>
        <taxon>Eurotiomycetidae</taxon>
        <taxon>Eurotiales</taxon>
        <taxon>Trichocomaceae</taxon>
        <taxon>Rasamsonia</taxon>
    </lineage>
</organism>
<evidence type="ECO:0000256" key="8">
    <source>
        <dbReference type="ARBA" id="ARBA00023002"/>
    </source>
</evidence>
<dbReference type="CDD" id="cd11062">
    <property type="entry name" value="CYP58-like"/>
    <property type="match status" value="1"/>
</dbReference>
<keyword evidence="10 13" id="KW-0503">Monooxygenase</keyword>
<gene>
    <name evidence="15" type="ORF">T310_7763</name>
</gene>
<keyword evidence="11 14" id="KW-0472">Membrane</keyword>
<dbReference type="PRINTS" id="PR00463">
    <property type="entry name" value="EP450I"/>
</dbReference>
<evidence type="ECO:0000256" key="1">
    <source>
        <dbReference type="ARBA" id="ARBA00001971"/>
    </source>
</evidence>
<evidence type="ECO:0000256" key="11">
    <source>
        <dbReference type="ARBA" id="ARBA00023136"/>
    </source>
</evidence>
<keyword evidence="9 12" id="KW-0408">Iron</keyword>
<reference evidence="15 16" key="1">
    <citation type="submission" date="2015-04" db="EMBL/GenBank/DDBJ databases">
        <authorList>
            <person name="Heijne W.H."/>
            <person name="Fedorova N.D."/>
            <person name="Nierman W.C."/>
            <person name="Vollebregt A.W."/>
            <person name="Zhao Z."/>
            <person name="Wu L."/>
            <person name="Kumar M."/>
            <person name="Stam H."/>
            <person name="van den Berg M.A."/>
            <person name="Pel H.J."/>
        </authorList>
    </citation>
    <scope>NUCLEOTIDE SEQUENCE [LARGE SCALE GENOMIC DNA]</scope>
    <source>
        <strain evidence="15 16">CBS 393.64</strain>
    </source>
</reference>
<dbReference type="OrthoDB" id="3945418at2759"/>
<comment type="cofactor">
    <cofactor evidence="1 12">
        <name>heme</name>
        <dbReference type="ChEBI" id="CHEBI:30413"/>
    </cofactor>
</comment>
<comment type="caution">
    <text evidence="15">The sequence shown here is derived from an EMBL/GenBank/DDBJ whole genome shotgun (WGS) entry which is preliminary data.</text>
</comment>